<organism evidence="1 2">
    <name type="scientific">Methylobacterium haplocladii</name>
    <dbReference type="NCBI Taxonomy" id="1176176"/>
    <lineage>
        <taxon>Bacteria</taxon>
        <taxon>Pseudomonadati</taxon>
        <taxon>Pseudomonadota</taxon>
        <taxon>Alphaproteobacteria</taxon>
        <taxon>Hyphomicrobiales</taxon>
        <taxon>Methylobacteriaceae</taxon>
        <taxon>Methylobacterium</taxon>
    </lineage>
</organism>
<gene>
    <name evidence="1" type="ORF">MHA02_24420</name>
</gene>
<protein>
    <submittedName>
        <fullName evidence="1">Uncharacterized protein</fullName>
    </submittedName>
</protein>
<reference evidence="1 2" key="1">
    <citation type="submission" date="2019-07" db="EMBL/GenBank/DDBJ databases">
        <title>Whole genome shotgun sequence of Methylobacterium haplocladii NBRC 107714.</title>
        <authorList>
            <person name="Hosoyama A."/>
            <person name="Uohara A."/>
            <person name="Ohji S."/>
            <person name="Ichikawa N."/>
        </authorList>
    </citation>
    <scope>NUCLEOTIDE SEQUENCE [LARGE SCALE GENOMIC DNA]</scope>
    <source>
        <strain evidence="1 2">NBRC 107714</strain>
    </source>
</reference>
<sequence>MKTGTGTNTGGGAARRGRSAAEAAVVRSAIAAPAKRSFFITMCPSPGINVRTRYGKARFGNYGLQATVLPEAAGRRRFAAFSGTCARVA</sequence>
<keyword evidence="2" id="KW-1185">Reference proteome</keyword>
<evidence type="ECO:0000313" key="2">
    <source>
        <dbReference type="Proteomes" id="UP000321258"/>
    </source>
</evidence>
<accession>A0A512IQR0</accession>
<dbReference type="AlphaFoldDB" id="A0A512IQR0"/>
<evidence type="ECO:0000313" key="1">
    <source>
        <dbReference type="EMBL" id="GEP00055.1"/>
    </source>
</evidence>
<dbReference type="Proteomes" id="UP000321258">
    <property type="component" value="Unassembled WGS sequence"/>
</dbReference>
<name>A0A512IQR0_9HYPH</name>
<proteinExistence type="predicted"/>
<dbReference type="EMBL" id="BJZT01000026">
    <property type="protein sequence ID" value="GEP00055.1"/>
    <property type="molecule type" value="Genomic_DNA"/>
</dbReference>
<comment type="caution">
    <text evidence="1">The sequence shown here is derived from an EMBL/GenBank/DDBJ whole genome shotgun (WGS) entry which is preliminary data.</text>
</comment>